<protein>
    <recommendedName>
        <fullName evidence="2">DUF302 domain-containing protein</fullName>
    </recommendedName>
</protein>
<reference evidence="1" key="1">
    <citation type="submission" date="2016-10" db="EMBL/GenBank/DDBJ databases">
        <authorList>
            <person name="de Groot N.N."/>
        </authorList>
    </citation>
    <scope>NUCLEOTIDE SEQUENCE</scope>
</reference>
<name>A0A1W1CIH3_9ZZZZ</name>
<proteinExistence type="predicted"/>
<dbReference type="SUPFAM" id="SSF103247">
    <property type="entry name" value="TT1751-like"/>
    <property type="match status" value="2"/>
</dbReference>
<dbReference type="AlphaFoldDB" id="A0A1W1CIH3"/>
<gene>
    <name evidence="1" type="ORF">MNB_SV-13-1755</name>
</gene>
<evidence type="ECO:0000313" key="1">
    <source>
        <dbReference type="EMBL" id="SFV65596.1"/>
    </source>
</evidence>
<dbReference type="EMBL" id="FPHM01000095">
    <property type="protein sequence ID" value="SFV65596.1"/>
    <property type="molecule type" value="Genomic_DNA"/>
</dbReference>
<organism evidence="1">
    <name type="scientific">hydrothermal vent metagenome</name>
    <dbReference type="NCBI Taxonomy" id="652676"/>
    <lineage>
        <taxon>unclassified sequences</taxon>
        <taxon>metagenomes</taxon>
        <taxon>ecological metagenomes</taxon>
    </lineage>
</organism>
<dbReference type="Gene3D" id="3.30.310.70">
    <property type="entry name" value="TT1751-like domain"/>
    <property type="match status" value="2"/>
</dbReference>
<accession>A0A1W1CIH3</accession>
<sequence>MKLKNIVLAGLLTLGFTFANAELTADFQGLKGNQEAKIDTLLTKIETIGYSTVTVNSHIEKFYFNKFKEKGVEMLSFFAVVNKEKLRPLLLANPDFGAYAPFNFLAYKTLDSKADDNTWFGHLSADTMLNIIGEKDEANKKAFTAMVADYDTLVNKELKPTLSKKFERKQALPEKGLTKLIKKFDTPEDLEDWVDEFVSDHDGRFAKANFVIAGFIDFKFEYDDMELDFDKYDAYWVSLLCHFEFSNSIFNRGKPEAGMFAPCSIYFYIPKGTNELHVGYASVDNWINGLNFTDAKRIESMKKMDADVSKIFKEMGFEAKK</sequence>
<evidence type="ECO:0008006" key="2">
    <source>
        <dbReference type="Google" id="ProtNLM"/>
    </source>
</evidence>
<dbReference type="InterPro" id="IPR035923">
    <property type="entry name" value="TT1751-like_sf"/>
</dbReference>